<dbReference type="EMBL" id="CP025334">
    <property type="protein sequence ID" value="AZT96255.1"/>
    <property type="molecule type" value="Genomic_DNA"/>
</dbReference>
<name>A0A2A3X3Z7_BREAU</name>
<reference evidence="1 4" key="3">
    <citation type="submission" date="2019-01" db="EMBL/GenBank/DDBJ databases">
        <title>Comparative genomic analysis of Brevibacterium aurantiacum sheds light on its evolution and its adaptation to smear-ripened cheeses.</title>
        <authorList>
            <person name="Moineau S."/>
        </authorList>
    </citation>
    <scope>NUCLEOTIDE SEQUENCE [LARGE SCALE GENOMIC DNA]</scope>
    <source>
        <strain evidence="1 4">SMQ-1420</strain>
    </source>
</reference>
<dbReference type="AlphaFoldDB" id="A0A2A3X3Z7"/>
<dbReference type="EMBL" id="NRGX01000001">
    <property type="protein sequence ID" value="PCC18904.1"/>
    <property type="molecule type" value="Genomic_DNA"/>
</dbReference>
<evidence type="ECO:0000313" key="4">
    <source>
        <dbReference type="Proteomes" id="UP000282731"/>
    </source>
</evidence>
<reference evidence="2 3" key="1">
    <citation type="journal article" date="2017" name="Elife">
        <title>Extensive horizontal gene transfer in cheese-associated bacteria.</title>
        <authorList>
            <person name="Bonham K.S."/>
            <person name="Wolfe B.E."/>
            <person name="Dutton R.J."/>
        </authorList>
    </citation>
    <scope>NUCLEOTIDE SEQUENCE [LARGE SCALE GENOMIC DNA]</scope>
    <source>
        <strain evidence="2 3">JB5</strain>
    </source>
</reference>
<sequence>MDATNHTMLVNRVLSSIKQQRPDLSEHVSHMSGSPAVGVKLELSRDRSIMFAWVRDKSVVQWMIATPDQTLTPLRSGETVDDIASRLIEAFDRFAD</sequence>
<organism evidence="2 3">
    <name type="scientific">Brevibacterium aurantiacum</name>
    <dbReference type="NCBI Taxonomy" id="273384"/>
    <lineage>
        <taxon>Bacteria</taxon>
        <taxon>Bacillati</taxon>
        <taxon>Actinomycetota</taxon>
        <taxon>Actinomycetes</taxon>
        <taxon>Micrococcales</taxon>
        <taxon>Brevibacteriaceae</taxon>
        <taxon>Brevibacterium</taxon>
    </lineage>
</organism>
<evidence type="ECO:0000313" key="1">
    <source>
        <dbReference type="EMBL" id="AZT96255.1"/>
    </source>
</evidence>
<accession>A0A2A3X3Z7</accession>
<evidence type="ECO:0000313" key="3">
    <source>
        <dbReference type="Proteomes" id="UP000218377"/>
    </source>
</evidence>
<reference evidence="1 4" key="2">
    <citation type="submission" date="2017-12" db="EMBL/GenBank/DDBJ databases">
        <authorList>
            <person name="Levesque S."/>
        </authorList>
    </citation>
    <scope>NUCLEOTIDE SEQUENCE [LARGE SCALE GENOMIC DNA]</scope>
    <source>
        <strain evidence="1 4">SMQ-1420</strain>
    </source>
</reference>
<dbReference type="Proteomes" id="UP000218377">
    <property type="component" value="Unassembled WGS sequence"/>
</dbReference>
<proteinExistence type="predicted"/>
<dbReference type="Proteomes" id="UP000282731">
    <property type="component" value="Chromosome"/>
</dbReference>
<gene>
    <name evidence="2" type="ORF">CIK79_11745</name>
    <name evidence="1" type="ORF">CXR27_03945</name>
</gene>
<evidence type="ECO:0000313" key="2">
    <source>
        <dbReference type="EMBL" id="PCC18904.1"/>
    </source>
</evidence>
<protein>
    <submittedName>
        <fullName evidence="2">Uncharacterized protein</fullName>
    </submittedName>
</protein>